<keyword evidence="1" id="KW-0812">Transmembrane</keyword>
<gene>
    <name evidence="2" type="ORF">XELAEV_18047793mg</name>
</gene>
<evidence type="ECO:0000313" key="2">
    <source>
        <dbReference type="EMBL" id="OCT61764.1"/>
    </source>
</evidence>
<evidence type="ECO:0000313" key="3">
    <source>
        <dbReference type="Proteomes" id="UP000694892"/>
    </source>
</evidence>
<feature type="transmembrane region" description="Helical" evidence="1">
    <location>
        <begin position="53"/>
        <end position="74"/>
    </location>
</feature>
<accession>A0A974BVB6</accession>
<sequence>MGQSIIIMNIPHHQAINRSRRHRWSKFQIHFNGRWCCIDLSQYNILITVSSQAALGFIYFLGCEAFILLLLSAVEDIRCMCSSTSL</sequence>
<keyword evidence="1" id="KW-0472">Membrane</keyword>
<keyword evidence="1" id="KW-1133">Transmembrane helix</keyword>
<reference evidence="3" key="1">
    <citation type="journal article" date="2016" name="Nature">
        <title>Genome evolution in the allotetraploid frog Xenopus laevis.</title>
        <authorList>
            <person name="Session A.M."/>
            <person name="Uno Y."/>
            <person name="Kwon T."/>
            <person name="Chapman J.A."/>
            <person name="Toyoda A."/>
            <person name="Takahashi S."/>
            <person name="Fukui A."/>
            <person name="Hikosaka A."/>
            <person name="Suzuki A."/>
            <person name="Kondo M."/>
            <person name="van Heeringen S.J."/>
            <person name="Quigley I."/>
            <person name="Heinz S."/>
            <person name="Ogino H."/>
            <person name="Ochi H."/>
            <person name="Hellsten U."/>
            <person name="Lyons J.B."/>
            <person name="Simakov O."/>
            <person name="Putnam N."/>
            <person name="Stites J."/>
            <person name="Kuroki Y."/>
            <person name="Tanaka T."/>
            <person name="Michiue T."/>
            <person name="Watanabe M."/>
            <person name="Bogdanovic O."/>
            <person name="Lister R."/>
            <person name="Georgiou G."/>
            <person name="Paranjpe S.S."/>
            <person name="van Kruijsbergen I."/>
            <person name="Shu S."/>
            <person name="Carlson J."/>
            <person name="Kinoshita T."/>
            <person name="Ohta Y."/>
            <person name="Mawaribuchi S."/>
            <person name="Jenkins J."/>
            <person name="Grimwood J."/>
            <person name="Schmutz J."/>
            <person name="Mitros T."/>
            <person name="Mozaffari S.V."/>
            <person name="Suzuki Y."/>
            <person name="Haramoto Y."/>
            <person name="Yamamoto T.S."/>
            <person name="Takagi C."/>
            <person name="Heald R."/>
            <person name="Miller K."/>
            <person name="Haudenschild C."/>
            <person name="Kitzman J."/>
            <person name="Nakayama T."/>
            <person name="Izutsu Y."/>
            <person name="Robert J."/>
            <person name="Fortriede J."/>
            <person name="Burns K."/>
            <person name="Lotay V."/>
            <person name="Karimi K."/>
            <person name="Yasuoka Y."/>
            <person name="Dichmann D.S."/>
            <person name="Flajnik M.F."/>
            <person name="Houston D.W."/>
            <person name="Shendure J."/>
            <person name="DuPasquier L."/>
            <person name="Vize P.D."/>
            <person name="Zorn A.M."/>
            <person name="Ito M."/>
            <person name="Marcotte E.M."/>
            <person name="Wallingford J.B."/>
            <person name="Ito Y."/>
            <person name="Asashima M."/>
            <person name="Ueno N."/>
            <person name="Matsuda Y."/>
            <person name="Veenstra G.J."/>
            <person name="Fujiyama A."/>
            <person name="Harland R.M."/>
            <person name="Taira M."/>
            <person name="Rokhsar D.S."/>
        </authorList>
    </citation>
    <scope>NUCLEOTIDE SEQUENCE [LARGE SCALE GENOMIC DNA]</scope>
    <source>
        <strain evidence="3">J</strain>
    </source>
</reference>
<dbReference type="Proteomes" id="UP000694892">
    <property type="component" value="Chromosome 9_10S"/>
</dbReference>
<organism evidence="2 3">
    <name type="scientific">Xenopus laevis</name>
    <name type="common">African clawed frog</name>
    <dbReference type="NCBI Taxonomy" id="8355"/>
    <lineage>
        <taxon>Eukaryota</taxon>
        <taxon>Metazoa</taxon>
        <taxon>Chordata</taxon>
        <taxon>Craniata</taxon>
        <taxon>Vertebrata</taxon>
        <taxon>Euteleostomi</taxon>
        <taxon>Amphibia</taxon>
        <taxon>Batrachia</taxon>
        <taxon>Anura</taxon>
        <taxon>Pipoidea</taxon>
        <taxon>Pipidae</taxon>
        <taxon>Xenopodinae</taxon>
        <taxon>Xenopus</taxon>
        <taxon>Xenopus</taxon>
    </lineage>
</organism>
<evidence type="ECO:0000256" key="1">
    <source>
        <dbReference type="SAM" id="Phobius"/>
    </source>
</evidence>
<protein>
    <submittedName>
        <fullName evidence="2">Uncharacterized protein</fullName>
    </submittedName>
</protein>
<dbReference type="AlphaFoldDB" id="A0A974BVB6"/>
<proteinExistence type="predicted"/>
<dbReference type="EMBL" id="CM004483">
    <property type="protein sequence ID" value="OCT61764.1"/>
    <property type="molecule type" value="Genomic_DNA"/>
</dbReference>
<name>A0A974BVB6_XENLA</name>